<evidence type="ECO:0000313" key="1">
    <source>
        <dbReference type="EMBL" id="ADH03355.1"/>
    </source>
</evidence>
<dbReference type="RefSeq" id="YP_004957224.1">
    <property type="nucleotide sequence ID" value="NC_016563.1"/>
</dbReference>
<keyword evidence="2" id="KW-1185">Reference proteome</keyword>
<sequence length="57" mass="6976">MKLEFEEMSISALYAFMNDLFTLKEKYRNENIAGSYQLYLHLEDMYQKALEEWKSRD</sequence>
<accession>G9B1W0</accession>
<dbReference type="KEGG" id="vg:11536865"/>
<dbReference type="GeneID" id="11536865"/>
<dbReference type="EMBL" id="HM144387">
    <property type="protein sequence ID" value="ADH03355.1"/>
    <property type="molecule type" value="Genomic_DNA"/>
</dbReference>
<reference evidence="1 2" key="1">
    <citation type="submission" date="2013-01" db="EMBL/GenBank/DDBJ databases">
        <title>Large myovirus of Bacillus.</title>
        <authorList>
            <person name="Klumpp J."/>
            <person name="Beyer W."/>
            <person name="Loessner M.J."/>
        </authorList>
    </citation>
    <scope>NUCLEOTIDE SEQUENCE [LARGE SCALE GENOMIC DNA]</scope>
</reference>
<organism evidence="1 2">
    <name type="scientific">Bacillus phage W.Ph</name>
    <dbReference type="NCBI Taxonomy" id="764595"/>
    <lineage>
        <taxon>Viruses</taxon>
        <taxon>Duplodnaviria</taxon>
        <taxon>Heunggongvirae</taxon>
        <taxon>Uroviricota</taxon>
        <taxon>Caudoviricetes</taxon>
        <taxon>Herelleviridae</taxon>
        <taxon>Bastillevirinae</taxon>
        <taxon>Wphvirus</taxon>
        <taxon>Wphvirus WPh</taxon>
    </lineage>
</organism>
<protein>
    <submittedName>
        <fullName evidence="1">Gp209</fullName>
    </submittedName>
</protein>
<proteinExistence type="predicted"/>
<name>G9B1W0_9CAUD</name>
<evidence type="ECO:0000313" key="2">
    <source>
        <dbReference type="Proteomes" id="UP000005445"/>
    </source>
</evidence>
<dbReference type="Proteomes" id="UP000005445">
    <property type="component" value="Segment"/>
</dbReference>